<dbReference type="OrthoDB" id="410198at2759"/>
<dbReference type="EMBL" id="JAGTJQ010000003">
    <property type="protein sequence ID" value="KAH7035222.1"/>
    <property type="molecule type" value="Genomic_DNA"/>
</dbReference>
<evidence type="ECO:0000313" key="3">
    <source>
        <dbReference type="Proteomes" id="UP000756346"/>
    </source>
</evidence>
<dbReference type="InterPro" id="IPR052523">
    <property type="entry name" value="Trichothecene_AcTrans"/>
</dbReference>
<gene>
    <name evidence="2" type="ORF">B0I36DRAFT_360622</name>
</gene>
<keyword evidence="3" id="KW-1185">Reference proteome</keyword>
<evidence type="ECO:0000313" key="2">
    <source>
        <dbReference type="EMBL" id="KAH7035222.1"/>
    </source>
</evidence>
<dbReference type="GO" id="GO:0016747">
    <property type="term" value="F:acyltransferase activity, transferring groups other than amino-acyl groups"/>
    <property type="evidence" value="ECO:0007669"/>
    <property type="project" value="InterPro"/>
</dbReference>
<dbReference type="Pfam" id="PF00583">
    <property type="entry name" value="Acetyltransf_1"/>
    <property type="match status" value="1"/>
</dbReference>
<dbReference type="Gene3D" id="3.40.630.30">
    <property type="match status" value="1"/>
</dbReference>
<organism evidence="2 3">
    <name type="scientific">Microdochium trichocladiopsis</name>
    <dbReference type="NCBI Taxonomy" id="1682393"/>
    <lineage>
        <taxon>Eukaryota</taxon>
        <taxon>Fungi</taxon>
        <taxon>Dikarya</taxon>
        <taxon>Ascomycota</taxon>
        <taxon>Pezizomycotina</taxon>
        <taxon>Sordariomycetes</taxon>
        <taxon>Xylariomycetidae</taxon>
        <taxon>Xylariales</taxon>
        <taxon>Microdochiaceae</taxon>
        <taxon>Microdochium</taxon>
    </lineage>
</organism>
<dbReference type="PANTHER" id="PTHR42791">
    <property type="entry name" value="GNAT FAMILY ACETYLTRANSFERASE"/>
    <property type="match status" value="1"/>
</dbReference>
<feature type="domain" description="N-acetyltransferase" evidence="1">
    <location>
        <begin position="126"/>
        <end position="186"/>
    </location>
</feature>
<dbReference type="RefSeq" id="XP_046015315.1">
    <property type="nucleotide sequence ID" value="XM_046158345.1"/>
</dbReference>
<reference evidence="2" key="1">
    <citation type="journal article" date="2021" name="Nat. Commun.">
        <title>Genetic determinants of endophytism in the Arabidopsis root mycobiome.</title>
        <authorList>
            <person name="Mesny F."/>
            <person name="Miyauchi S."/>
            <person name="Thiergart T."/>
            <person name="Pickel B."/>
            <person name="Atanasova L."/>
            <person name="Karlsson M."/>
            <person name="Huettel B."/>
            <person name="Barry K.W."/>
            <person name="Haridas S."/>
            <person name="Chen C."/>
            <person name="Bauer D."/>
            <person name="Andreopoulos W."/>
            <person name="Pangilinan J."/>
            <person name="LaButti K."/>
            <person name="Riley R."/>
            <person name="Lipzen A."/>
            <person name="Clum A."/>
            <person name="Drula E."/>
            <person name="Henrissat B."/>
            <person name="Kohler A."/>
            <person name="Grigoriev I.V."/>
            <person name="Martin F.M."/>
            <person name="Hacquard S."/>
        </authorList>
    </citation>
    <scope>NUCLEOTIDE SEQUENCE</scope>
    <source>
        <strain evidence="2">MPI-CAGE-CH-0230</strain>
    </source>
</reference>
<dbReference type="AlphaFoldDB" id="A0A9P9BT82"/>
<accession>A0A9P9BT82</accession>
<dbReference type="PANTHER" id="PTHR42791:SF14">
    <property type="entry name" value="N-ACETYLTRANSFERASE DOMAIN-CONTAINING PROTEIN"/>
    <property type="match status" value="1"/>
</dbReference>
<sequence length="215" mass="23270">MPLQVHAATAADADRLAKIEHDAYANNPFTPYLFPGPMPAAAGPGRAAELAEQLRTDATTRWTKVVDTDISPAGGNEGGQEQVIAMAKWHVYPEAAAAPTPRTWGPGCNVEACEALFGGLAKMRGRIMAGKPCVYLHLLQTDPKHERRGAGGMLIQDMLKSARELGLPVFLESSAVAHALYLKHGFEDIEKQSLDFAPWGLDQTHETWAMVCENP</sequence>
<comment type="caution">
    <text evidence="2">The sequence shown here is derived from an EMBL/GenBank/DDBJ whole genome shotgun (WGS) entry which is preliminary data.</text>
</comment>
<dbReference type="GeneID" id="70187891"/>
<proteinExistence type="predicted"/>
<protein>
    <submittedName>
        <fullName evidence="2">Acetyltransferase</fullName>
    </submittedName>
</protein>
<evidence type="ECO:0000259" key="1">
    <source>
        <dbReference type="Pfam" id="PF00583"/>
    </source>
</evidence>
<dbReference type="SUPFAM" id="SSF55729">
    <property type="entry name" value="Acyl-CoA N-acyltransferases (Nat)"/>
    <property type="match status" value="1"/>
</dbReference>
<dbReference type="InterPro" id="IPR016181">
    <property type="entry name" value="Acyl_CoA_acyltransferase"/>
</dbReference>
<dbReference type="InterPro" id="IPR000182">
    <property type="entry name" value="GNAT_dom"/>
</dbReference>
<dbReference type="CDD" id="cd04301">
    <property type="entry name" value="NAT_SF"/>
    <property type="match status" value="1"/>
</dbReference>
<name>A0A9P9BT82_9PEZI</name>
<dbReference type="Proteomes" id="UP000756346">
    <property type="component" value="Unassembled WGS sequence"/>
</dbReference>